<accession>A0A381ZVB1</accession>
<dbReference type="EMBL" id="UINC01022675">
    <property type="protein sequence ID" value="SVA92782.1"/>
    <property type="molecule type" value="Genomic_DNA"/>
</dbReference>
<dbReference type="Pfam" id="PF16113">
    <property type="entry name" value="ECH_2"/>
    <property type="match status" value="1"/>
</dbReference>
<dbReference type="InterPro" id="IPR045004">
    <property type="entry name" value="ECH_dom"/>
</dbReference>
<proteinExistence type="predicted"/>
<dbReference type="CDD" id="cd06558">
    <property type="entry name" value="crotonase-like"/>
    <property type="match status" value="1"/>
</dbReference>
<dbReference type="SUPFAM" id="SSF52096">
    <property type="entry name" value="ClpP/crotonase"/>
    <property type="match status" value="1"/>
</dbReference>
<protein>
    <recommendedName>
        <fullName evidence="1">Enoyl-CoA hydratase/isomerase domain-containing protein</fullName>
    </recommendedName>
</protein>
<dbReference type="InterPro" id="IPR029045">
    <property type="entry name" value="ClpP/crotonase-like_dom_sf"/>
</dbReference>
<dbReference type="GO" id="GO:0006635">
    <property type="term" value="P:fatty acid beta-oxidation"/>
    <property type="evidence" value="ECO:0007669"/>
    <property type="project" value="TreeGrafter"/>
</dbReference>
<reference evidence="2" key="1">
    <citation type="submission" date="2018-05" db="EMBL/GenBank/DDBJ databases">
        <authorList>
            <person name="Lanie J.A."/>
            <person name="Ng W.-L."/>
            <person name="Kazmierczak K.M."/>
            <person name="Andrzejewski T.M."/>
            <person name="Davidsen T.M."/>
            <person name="Wayne K.J."/>
            <person name="Tettelin H."/>
            <person name="Glass J.I."/>
            <person name="Rusch D."/>
            <person name="Podicherti R."/>
            <person name="Tsui H.-C.T."/>
            <person name="Winkler M.E."/>
        </authorList>
    </citation>
    <scope>NUCLEOTIDE SEQUENCE</scope>
</reference>
<dbReference type="PANTHER" id="PTHR11941">
    <property type="entry name" value="ENOYL-COA HYDRATASE-RELATED"/>
    <property type="match status" value="1"/>
</dbReference>
<name>A0A381ZVB1_9ZZZZ</name>
<feature type="domain" description="Enoyl-CoA hydratase/isomerase" evidence="1">
    <location>
        <begin position="20"/>
        <end position="172"/>
    </location>
</feature>
<evidence type="ECO:0000259" key="1">
    <source>
        <dbReference type="Pfam" id="PF16113"/>
    </source>
</evidence>
<gene>
    <name evidence="2" type="ORF">METZ01_LOCUS145636</name>
</gene>
<dbReference type="AlphaFoldDB" id="A0A381ZVB1"/>
<dbReference type="Gene3D" id="3.90.226.10">
    <property type="entry name" value="2-enoyl-CoA Hydratase, Chain A, domain 1"/>
    <property type="match status" value="1"/>
</dbReference>
<dbReference type="PANTHER" id="PTHR11941:SF133">
    <property type="entry name" value="1,2-EPOXYPHENYLACETYL-COA ISOMERASE"/>
    <property type="match status" value="1"/>
</dbReference>
<sequence>METGTFKGYETSLSNPGILWIRFNRPERKNGMTSVMKRELIETLTQAQMDDEVRVIVFLGSGGSFCAGDDLKGYTSAMRENDDGLAPLIPPGHGNAIGTYAGLRTISQALNTRVRELDKITIAAINGIAIQTGFSLALSCDFRIASEQASMGSGTLRFALLPDEGGHYLLVQHIGLAQTIDFVMRKKIVS</sequence>
<organism evidence="2">
    <name type="scientific">marine metagenome</name>
    <dbReference type="NCBI Taxonomy" id="408172"/>
    <lineage>
        <taxon>unclassified sequences</taxon>
        <taxon>metagenomes</taxon>
        <taxon>ecological metagenomes</taxon>
    </lineage>
</organism>
<feature type="non-terminal residue" evidence="2">
    <location>
        <position position="190"/>
    </location>
</feature>
<evidence type="ECO:0000313" key="2">
    <source>
        <dbReference type="EMBL" id="SVA92782.1"/>
    </source>
</evidence>